<evidence type="ECO:0000256" key="5">
    <source>
        <dbReference type="ARBA" id="ARBA00022547"/>
    </source>
</evidence>
<feature type="transmembrane region" description="Helical" evidence="13">
    <location>
        <begin position="210"/>
        <end position="228"/>
    </location>
</feature>
<keyword evidence="4" id="KW-0813">Transport</keyword>
<evidence type="ECO:0000256" key="2">
    <source>
        <dbReference type="ARBA" id="ARBA00006810"/>
    </source>
</evidence>
<dbReference type="PANTHER" id="PTHR11410:SF0">
    <property type="entry name" value="ATP SYNTHASE SUBUNIT A"/>
    <property type="match status" value="1"/>
</dbReference>
<dbReference type="GO" id="GO:0005743">
    <property type="term" value="C:mitochondrial inner membrane"/>
    <property type="evidence" value="ECO:0007669"/>
    <property type="project" value="UniProtKB-SubCell"/>
</dbReference>
<dbReference type="InterPro" id="IPR045083">
    <property type="entry name" value="ATP_synth_F0_asu_bact/mt"/>
</dbReference>
<dbReference type="GO" id="GO:0046933">
    <property type="term" value="F:proton-transporting ATP synthase activity, rotational mechanism"/>
    <property type="evidence" value="ECO:0007669"/>
    <property type="project" value="TreeGrafter"/>
</dbReference>
<dbReference type="PDB" id="5LQX">
    <property type="method" value="EM"/>
    <property type="resolution" value="7.90 A"/>
    <property type="chains" value="Y=8-13"/>
</dbReference>
<evidence type="ECO:0000313" key="15">
    <source>
        <dbReference type="Proteomes" id="UP000008673"/>
    </source>
</evidence>
<dbReference type="NCBIfam" id="TIGR01131">
    <property type="entry name" value="ATP_synt_6_or_A"/>
    <property type="match status" value="1"/>
</dbReference>
<evidence type="ECO:0000256" key="4">
    <source>
        <dbReference type="ARBA" id="ARBA00022448"/>
    </source>
</evidence>
<dbReference type="FunFam" id="1.20.120.220:FF:000003">
    <property type="entry name" value="ATP synthase subunit a"/>
    <property type="match status" value="1"/>
</dbReference>
<proteinExistence type="evidence at protein level"/>
<evidence type="ECO:0000256" key="6">
    <source>
        <dbReference type="ARBA" id="ARBA00022692"/>
    </source>
</evidence>
<dbReference type="PDBsum" id="5LQY"/>
<dbReference type="PRINTS" id="PR00123">
    <property type="entry name" value="ATPASEA"/>
</dbReference>
<dbReference type="InterPro" id="IPR000568">
    <property type="entry name" value="ATP_synth_F0_asu"/>
</dbReference>
<feature type="transmembrane region" description="Helical" evidence="13">
    <location>
        <begin position="125"/>
        <end position="146"/>
    </location>
</feature>
<dbReference type="HAMAP" id="MF_01393">
    <property type="entry name" value="ATP_synth_a_bact"/>
    <property type="match status" value="1"/>
</dbReference>
<keyword evidence="16 17" id="KW-0002">3D-structure</keyword>
<dbReference type="PDBsum" id="5LQZ"/>
<evidence type="ECO:0007829" key="16">
    <source>
        <dbReference type="PDB" id="5LQX"/>
    </source>
</evidence>
<dbReference type="AlphaFoldDB" id="E7E837"/>
<dbReference type="SMR" id="E7E837"/>
<dbReference type="RefSeq" id="YP_004072421.1">
    <property type="nucleotide sequence ID" value="NC_014805.1"/>
</dbReference>
<evidence type="ECO:0000313" key="14">
    <source>
        <dbReference type="EMBL" id="ADT63568.1"/>
    </source>
</evidence>
<keyword evidence="7" id="KW-0375">Hydrogen ion transport</keyword>
<dbReference type="STRING" id="871575.E7E837"/>
<keyword evidence="14" id="KW-0496">Mitochondrion</keyword>
<comment type="similarity">
    <text evidence="2">Belongs to the ATPase A chain family.</text>
</comment>
<reference evidence="16 17" key="3">
    <citation type="journal article" date="2016" name="Proc. Natl. Acad. Sci. U.S.A.">
        <title>Structure of the mitochondrial ATP synthase from Pichia angusta determined by electron cryo-microscopy.</title>
        <authorList>
            <person name="Vinothkumar K.R."/>
            <person name="Montgomery M.G."/>
            <person name="Liu S."/>
            <person name="Walker J.E."/>
        </authorList>
    </citation>
    <scope>STRUCTURE BY ELECTRON MICROSCOPY (7.00 ANGSTROMS) OF 8-259</scope>
</reference>
<reference key="1">
    <citation type="submission" date="2010-11" db="EMBL/GenBank/DDBJ databases">
        <title>Complete sequence and analysis of the mitochondrial genome of the methilotrophic yeast Hansenula (Ogatea) Polymorpha.</title>
        <authorList>
            <person name="El'darov M.A."/>
            <person name="Mardanov A.V."/>
            <person name="Beletsky A.V."/>
            <person name="Ravin N.V."/>
            <person name="Skryabin K.G."/>
        </authorList>
    </citation>
    <scope>NUCLEOTIDE SEQUENCE</scope>
    <source>
        <strain>DL-1</strain>
    </source>
</reference>
<dbReference type="PDB" id="5LQZ">
    <property type="method" value="EM"/>
    <property type="resolution" value="7.00 A"/>
    <property type="chains" value="Y=8-259"/>
</dbReference>
<dbReference type="PANTHER" id="PTHR11410">
    <property type="entry name" value="ATP SYNTHASE SUBUNIT A"/>
    <property type="match status" value="1"/>
</dbReference>
<feature type="transmembrane region" description="Helical" evidence="13">
    <location>
        <begin position="33"/>
        <end position="53"/>
    </location>
</feature>
<evidence type="ECO:0000256" key="3">
    <source>
        <dbReference type="ARBA" id="ARBA00021312"/>
    </source>
</evidence>
<reference evidence="14 15" key="2">
    <citation type="journal article" date="2011" name="FEMS Yeast Res.">
        <title>Complete sequence and analysis of the mitochondrial genome of the methylotrophic yeast Hansenula polymorpha DL-1.</title>
        <authorList>
            <person name="Eldarov M.A."/>
            <person name="Mardanov A.V."/>
            <person name="Beletsky A.V."/>
            <person name="Ravin N.V."/>
            <person name="Skryabin K.G."/>
        </authorList>
    </citation>
    <scope>NUCLEOTIDE SEQUENCE [LARGE SCALE GENOMIC DNA]</scope>
    <source>
        <strain evidence="15">ATCC 26012 / BCRC 20466 / JCM 22074 / NRRL Y-7560 / DL-1</strain>
    </source>
</reference>
<dbReference type="PDBsum" id="5LQX"/>
<dbReference type="PROSITE" id="PS00449">
    <property type="entry name" value="ATPASE_A"/>
    <property type="match status" value="1"/>
</dbReference>
<evidence type="ECO:0000256" key="12">
    <source>
        <dbReference type="RuleBase" id="RU004450"/>
    </source>
</evidence>
<keyword evidence="15" id="KW-1185">Reference proteome</keyword>
<dbReference type="Proteomes" id="UP000008673">
    <property type="component" value="Mitochondrion"/>
</dbReference>
<organism evidence="14 15">
    <name type="scientific">Ogataea parapolymorpha (strain ATCC 26012 / BCRC 20466 / JCM 22074 / NRRL Y-7560 / DL-1)</name>
    <name type="common">Yeast</name>
    <name type="synonym">Hansenula polymorpha</name>
    <dbReference type="NCBI Taxonomy" id="871575"/>
    <lineage>
        <taxon>Eukaryota</taxon>
        <taxon>Fungi</taxon>
        <taxon>Dikarya</taxon>
        <taxon>Ascomycota</taxon>
        <taxon>Saccharomycotina</taxon>
        <taxon>Pichiomycetes</taxon>
        <taxon>Pichiales</taxon>
        <taxon>Pichiaceae</taxon>
        <taxon>Ogataea</taxon>
    </lineage>
</organism>
<gene>
    <name evidence="14" type="primary">atp6</name>
    <name evidence="14" type="ORF">HPOM_13</name>
</gene>
<evidence type="ECO:0000256" key="11">
    <source>
        <dbReference type="ARBA" id="ARBA00023310"/>
    </source>
</evidence>
<keyword evidence="6 13" id="KW-0812">Transmembrane</keyword>
<dbReference type="SUPFAM" id="SSF81336">
    <property type="entry name" value="F1F0 ATP synthase subunit A"/>
    <property type="match status" value="1"/>
</dbReference>
<dbReference type="EMBL" id="HQ616673">
    <property type="protein sequence ID" value="ADT63568.1"/>
    <property type="molecule type" value="Genomic_DNA"/>
</dbReference>
<keyword evidence="10 13" id="KW-0472">Membrane</keyword>
<evidence type="ECO:0007829" key="17">
    <source>
        <dbReference type="PDB" id="5LQZ"/>
    </source>
</evidence>
<keyword evidence="11" id="KW-0066">ATP synthesis</keyword>
<protein>
    <recommendedName>
        <fullName evidence="3 12">ATP synthase subunit a</fullName>
    </recommendedName>
</protein>
<evidence type="ECO:0000256" key="8">
    <source>
        <dbReference type="ARBA" id="ARBA00022989"/>
    </source>
</evidence>
<keyword evidence="9" id="KW-0406">Ion transport</keyword>
<keyword evidence="5" id="KW-0138">CF(0)</keyword>
<dbReference type="Gene3D" id="1.20.120.220">
    <property type="entry name" value="ATP synthase, F0 complex, subunit A"/>
    <property type="match status" value="1"/>
</dbReference>
<sequence length="259" mass="28670">MTNYYINSPLDQFMMNNLLEINSPFLNLSTLNFSTFSLYTLFVVLVMSLTFRLSMGGESNSLVKGSNWLMAMEAMFDTMLNMVKGQIGGSVYGRYVPLVYTLFTFILVANLMGMVPYNFALSASLIYMIGMSVSLWMGLTMLGLFLNKAVFFSLFVPSGTPLPLVPVLVLIELLSYTARAISLGLRLAANTLSGHTTMSITGNLVKNLMSINYFTFIFGLIPLAGIFAIVMLEFAIACIQAYVFAILTSSYLKDSIYTH</sequence>
<geneLocation type="mitochondrion" evidence="14"/>
<evidence type="ECO:0000256" key="1">
    <source>
        <dbReference type="ARBA" id="ARBA00004448"/>
    </source>
</evidence>
<evidence type="ECO:0000256" key="7">
    <source>
        <dbReference type="ARBA" id="ARBA00022781"/>
    </source>
</evidence>
<dbReference type="GeneID" id="10042589"/>
<dbReference type="eggNOG" id="KOG4665">
    <property type="taxonomic scope" value="Eukaryota"/>
</dbReference>
<name>E7E837_OGAPD</name>
<dbReference type="CDD" id="cd00310">
    <property type="entry name" value="ATP-synt_Fo_a_6"/>
    <property type="match status" value="1"/>
</dbReference>
<dbReference type="Pfam" id="PF00119">
    <property type="entry name" value="ATP-synt_A"/>
    <property type="match status" value="1"/>
</dbReference>
<feature type="transmembrane region" description="Helical" evidence="13">
    <location>
        <begin position="95"/>
        <end position="113"/>
    </location>
</feature>
<evidence type="ECO:0000256" key="9">
    <source>
        <dbReference type="ARBA" id="ARBA00023065"/>
    </source>
</evidence>
<dbReference type="GO" id="GO:0045259">
    <property type="term" value="C:proton-transporting ATP synthase complex"/>
    <property type="evidence" value="ECO:0007669"/>
    <property type="project" value="UniProtKB-KW"/>
</dbReference>
<dbReference type="InterPro" id="IPR035908">
    <property type="entry name" value="F0_ATP_A_sf"/>
</dbReference>
<evidence type="ECO:0000256" key="10">
    <source>
        <dbReference type="ARBA" id="ARBA00023136"/>
    </source>
</evidence>
<dbReference type="EMDB" id="EMD-4102"/>
<comment type="subcellular location">
    <subcellularLocation>
        <location evidence="1 12">Mitochondrion inner membrane</location>
        <topology evidence="1 12">Multi-pass membrane protein</topology>
    </subcellularLocation>
</comment>
<accession>E7E837</accession>
<keyword evidence="8 13" id="KW-1133">Transmembrane helix</keyword>
<evidence type="ECO:0000256" key="13">
    <source>
        <dbReference type="SAM" id="Phobius"/>
    </source>
</evidence>
<dbReference type="InterPro" id="IPR023011">
    <property type="entry name" value="ATP_synth_F0_asu_AS"/>
</dbReference>